<name>A0ACC3BF98_9EURO</name>
<reference evidence="1 2" key="1">
    <citation type="journal article" date="2023" name="ACS Omega">
        <title>Identification of the Neoaspergillic Acid Biosynthesis Gene Cluster by Establishing an In Vitro CRISPR-Ribonucleoprotein Genetic System in Aspergillus melleus.</title>
        <authorList>
            <person name="Yuan B."/>
            <person name="Grau M.F."/>
            <person name="Murata R.M."/>
            <person name="Torok T."/>
            <person name="Venkateswaran K."/>
            <person name="Stajich J.E."/>
            <person name="Wang C.C.C."/>
        </authorList>
    </citation>
    <scope>NUCLEOTIDE SEQUENCE [LARGE SCALE GENOMIC DNA]</scope>
    <source>
        <strain evidence="1 2">IMV 1140</strain>
    </source>
</reference>
<accession>A0ACC3BF98</accession>
<protein>
    <submittedName>
        <fullName evidence="1">Uncharacterized protein</fullName>
    </submittedName>
</protein>
<dbReference type="EMBL" id="JAOPJF010000004">
    <property type="protein sequence ID" value="KAK1149376.1"/>
    <property type="molecule type" value="Genomic_DNA"/>
</dbReference>
<sequence length="518" mass="57664">MVQTRPKRDASYASNRLTKNNGPTRSLLSSFRKPVNDSEKDTVTAEKDEKPPKPEPATDDEPVSSSDEDTKLDGVSESEDEIRPRTSEEKLEVKMAKSSPKSEKEIGPPRSGKSPQKNRKRAATGPAPLDDEGEGMFLEWSASQSYKRRRSAHYPSKRTSDVHITAPSSNKASAKSETPPASVRKEKNKAGKKAVTTSAKEKETPKPEFKVPIGADIEGPSSSSKSRSQPELKLPPFPADGISSSSFATSSAREPPTLDFDDDDSPLSTPLSSASSTFMQQFDLDDEMLAVKDELENIEPKEGSFCPMCKQAVDPELLMRFESQPRQRIRDQKLFCESHKQQSAQTEWQEKGYPSIDWDKFDDRINGHFDYIDTLLTTESPSYFRNILDATMKSGKAQNFRLTLAGDGLETISCGYYGTRGADKMLHALTSRFSHKLRRLATSDHIVKTAGVVGYTQTVLVPELAVQLVKEDMNVNDESARQILRESIDIGEKFNFTLNDKVSFPEEKEEENAMVMAE</sequence>
<evidence type="ECO:0000313" key="2">
    <source>
        <dbReference type="Proteomes" id="UP001177260"/>
    </source>
</evidence>
<evidence type="ECO:0000313" key="1">
    <source>
        <dbReference type="EMBL" id="KAK1149376.1"/>
    </source>
</evidence>
<comment type="caution">
    <text evidence="1">The sequence shown here is derived from an EMBL/GenBank/DDBJ whole genome shotgun (WGS) entry which is preliminary data.</text>
</comment>
<dbReference type="Proteomes" id="UP001177260">
    <property type="component" value="Unassembled WGS sequence"/>
</dbReference>
<keyword evidence="2" id="KW-1185">Reference proteome</keyword>
<organism evidence="1 2">
    <name type="scientific">Aspergillus melleus</name>
    <dbReference type="NCBI Taxonomy" id="138277"/>
    <lineage>
        <taxon>Eukaryota</taxon>
        <taxon>Fungi</taxon>
        <taxon>Dikarya</taxon>
        <taxon>Ascomycota</taxon>
        <taxon>Pezizomycotina</taxon>
        <taxon>Eurotiomycetes</taxon>
        <taxon>Eurotiomycetidae</taxon>
        <taxon>Eurotiales</taxon>
        <taxon>Aspergillaceae</taxon>
        <taxon>Aspergillus</taxon>
        <taxon>Aspergillus subgen. Circumdati</taxon>
    </lineage>
</organism>
<gene>
    <name evidence="1" type="ORF">N8T08_006599</name>
</gene>
<proteinExistence type="predicted"/>